<sequence>MSKKVKYLISLCFLIAVTIKFVPVLWGIYLVDKSQKDSGGDEVFSGLVTGVLNEAAHSSLNHFDLGFISIGLQSRFVDDKLDEFKPIMYSFSAENEENIVISNRLLEDVNVGDLVSKLKLENKLKIDFISNELDLFTTLINLKPNRINVFSSLSEVNQMLALLSFRNIYIYKSEKEFYYFKLGGQLEAIQLVESPENGRILLFHSKGWLAEINYDSLTQTSLAILLSNIEVN</sequence>
<dbReference type="Proteomes" id="UP000076661">
    <property type="component" value="Unassembled WGS sequence"/>
</dbReference>
<keyword evidence="1" id="KW-1133">Transmembrane helix</keyword>
<reference evidence="2 3" key="1">
    <citation type="submission" date="2013-07" db="EMBL/GenBank/DDBJ databases">
        <title>Comparative Genomic and Metabolomic Analysis of Twelve Strains of Pseudoalteromonas luteoviolacea.</title>
        <authorList>
            <person name="Vynne N.G."/>
            <person name="Mansson M."/>
            <person name="Gram L."/>
        </authorList>
    </citation>
    <scope>NUCLEOTIDE SEQUENCE [LARGE SCALE GENOMIC DNA]</scope>
    <source>
        <strain evidence="2 3">S4060-1</strain>
    </source>
</reference>
<dbReference type="RefSeq" id="WP_063379523.1">
    <property type="nucleotide sequence ID" value="NZ_AUXX01000001.1"/>
</dbReference>
<keyword evidence="1" id="KW-0812">Transmembrane</keyword>
<dbReference type="AlphaFoldDB" id="A0A167PD52"/>
<accession>A0A167PD52</accession>
<name>A0A167PD52_9GAMM</name>
<feature type="transmembrane region" description="Helical" evidence="1">
    <location>
        <begin position="7"/>
        <end position="29"/>
    </location>
</feature>
<keyword evidence="1" id="KW-0472">Membrane</keyword>
<organism evidence="2 3">
    <name type="scientific">Pseudoalteromonas luteoviolacea S4060-1</name>
    <dbReference type="NCBI Taxonomy" id="1365257"/>
    <lineage>
        <taxon>Bacteria</taxon>
        <taxon>Pseudomonadati</taxon>
        <taxon>Pseudomonadota</taxon>
        <taxon>Gammaproteobacteria</taxon>
        <taxon>Alteromonadales</taxon>
        <taxon>Pseudoalteromonadaceae</taxon>
        <taxon>Pseudoalteromonas</taxon>
    </lineage>
</organism>
<evidence type="ECO:0000313" key="3">
    <source>
        <dbReference type="Proteomes" id="UP000076661"/>
    </source>
</evidence>
<evidence type="ECO:0000256" key="1">
    <source>
        <dbReference type="SAM" id="Phobius"/>
    </source>
</evidence>
<comment type="caution">
    <text evidence="2">The sequence shown here is derived from an EMBL/GenBank/DDBJ whole genome shotgun (WGS) entry which is preliminary data.</text>
</comment>
<proteinExistence type="predicted"/>
<gene>
    <name evidence="2" type="ORF">N478_00325</name>
</gene>
<evidence type="ECO:0000313" key="2">
    <source>
        <dbReference type="EMBL" id="KZN70381.1"/>
    </source>
</evidence>
<protein>
    <submittedName>
        <fullName evidence="2">Uncharacterized protein</fullName>
    </submittedName>
</protein>
<dbReference type="EMBL" id="AUXX01000001">
    <property type="protein sequence ID" value="KZN70381.1"/>
    <property type="molecule type" value="Genomic_DNA"/>
</dbReference>
<dbReference type="PATRIC" id="fig|1365257.3.peg.67"/>